<evidence type="ECO:0000313" key="2">
    <source>
        <dbReference type="Proteomes" id="UP001597393"/>
    </source>
</evidence>
<name>A0ABW5NK85_9SPHI</name>
<reference evidence="2" key="1">
    <citation type="journal article" date="2019" name="Int. J. Syst. Evol. Microbiol.">
        <title>The Global Catalogue of Microorganisms (GCM) 10K type strain sequencing project: providing services to taxonomists for standard genome sequencing and annotation.</title>
        <authorList>
            <consortium name="The Broad Institute Genomics Platform"/>
            <consortium name="The Broad Institute Genome Sequencing Center for Infectious Disease"/>
            <person name="Wu L."/>
            <person name="Ma J."/>
        </authorList>
    </citation>
    <scope>NUCLEOTIDE SEQUENCE [LARGE SCALE GENOMIC DNA]</scope>
    <source>
        <strain evidence="2">KCTC 42248</strain>
    </source>
</reference>
<dbReference type="RefSeq" id="WP_380869252.1">
    <property type="nucleotide sequence ID" value="NZ_JBHUMA010000006.1"/>
</dbReference>
<evidence type="ECO:0000313" key="1">
    <source>
        <dbReference type="EMBL" id="MFD2599126.1"/>
    </source>
</evidence>
<dbReference type="Gene3D" id="3.50.50.60">
    <property type="entry name" value="FAD/NAD(P)-binding domain"/>
    <property type="match status" value="1"/>
</dbReference>
<sequence>MMKYDFAILGAGIAGLTLLDTAFRRGLWLDKKILLVDRSFDKNPNKRISFWSTEENPLPHFEYLAWNKLAIFSNQGQQIDLVTDEYRYFSFDASAYRANLLAKMANQSNVTMLEGEVENLEQKAGQCTISVNSSLFHAEYVFQTIFEKPLLKAYNQYFLQHFVGWKISTKQGSWDADKAIIMDYRTPQENGTTFIYCLPVSEEEIFVEYTIFSKNLLSKEAYREKLTSYLSDVWNLDDYKIIEEEYGVIPMTDFAFDRRIGNIISLGSAGGDTRGSTGYTFTNTVRTIDLLLSAYQKGNLKGLSFPSRRKEQFYDAILLYVLDSGNYEGHALFTDLFRKAKTTRIFRFLDSKSDFVNDLHIMLSLRTSPFLKGMFRLLKKKWFAL</sequence>
<dbReference type="Pfam" id="PF05834">
    <property type="entry name" value="Lycopene_cycl"/>
    <property type="match status" value="1"/>
</dbReference>
<dbReference type="Proteomes" id="UP001597393">
    <property type="component" value="Unassembled WGS sequence"/>
</dbReference>
<protein>
    <submittedName>
        <fullName evidence="1">Lycopene cyclase family protein</fullName>
    </submittedName>
</protein>
<keyword evidence="2" id="KW-1185">Reference proteome</keyword>
<comment type="caution">
    <text evidence="1">The sequence shown here is derived from an EMBL/GenBank/DDBJ whole genome shotgun (WGS) entry which is preliminary data.</text>
</comment>
<gene>
    <name evidence="1" type="ORF">ACFSQ3_09185</name>
</gene>
<dbReference type="InterPro" id="IPR036188">
    <property type="entry name" value="FAD/NAD-bd_sf"/>
</dbReference>
<accession>A0ABW5NK85</accession>
<dbReference type="SUPFAM" id="SSF51905">
    <property type="entry name" value="FAD/NAD(P)-binding domain"/>
    <property type="match status" value="1"/>
</dbReference>
<proteinExistence type="predicted"/>
<organism evidence="1 2">
    <name type="scientific">Sphingobacterium corticis</name>
    <dbReference type="NCBI Taxonomy" id="1812823"/>
    <lineage>
        <taxon>Bacteria</taxon>
        <taxon>Pseudomonadati</taxon>
        <taxon>Bacteroidota</taxon>
        <taxon>Sphingobacteriia</taxon>
        <taxon>Sphingobacteriales</taxon>
        <taxon>Sphingobacteriaceae</taxon>
        <taxon>Sphingobacterium</taxon>
    </lineage>
</organism>
<dbReference type="EMBL" id="JBHUMA010000006">
    <property type="protein sequence ID" value="MFD2599126.1"/>
    <property type="molecule type" value="Genomic_DNA"/>
</dbReference>